<feature type="region of interest" description="Disordered" evidence="1">
    <location>
        <begin position="1081"/>
        <end position="1106"/>
    </location>
</feature>
<organism evidence="2 3">
    <name type="scientific">Leishmania martiniquensis</name>
    <dbReference type="NCBI Taxonomy" id="1580590"/>
    <lineage>
        <taxon>Eukaryota</taxon>
        <taxon>Discoba</taxon>
        <taxon>Euglenozoa</taxon>
        <taxon>Kinetoplastea</taxon>
        <taxon>Metakinetoplastina</taxon>
        <taxon>Trypanosomatida</taxon>
        <taxon>Trypanosomatidae</taxon>
        <taxon>Leishmaniinae</taxon>
        <taxon>Leishmania</taxon>
    </lineage>
</organism>
<feature type="compositionally biased region" description="Low complexity" evidence="1">
    <location>
        <begin position="693"/>
        <end position="703"/>
    </location>
</feature>
<dbReference type="OrthoDB" id="267920at2759"/>
<evidence type="ECO:0000313" key="2">
    <source>
        <dbReference type="EMBL" id="KAG5479081.1"/>
    </source>
</evidence>
<feature type="region of interest" description="Disordered" evidence="1">
    <location>
        <begin position="1"/>
        <end position="145"/>
    </location>
</feature>
<accession>A0A836HJI0</accession>
<feature type="compositionally biased region" description="Basic and acidic residues" evidence="1">
    <location>
        <begin position="132"/>
        <end position="145"/>
    </location>
</feature>
<feature type="compositionally biased region" description="Low complexity" evidence="1">
    <location>
        <begin position="1"/>
        <end position="21"/>
    </location>
</feature>
<feature type="compositionally biased region" description="Basic residues" evidence="1">
    <location>
        <begin position="1219"/>
        <end position="1228"/>
    </location>
</feature>
<dbReference type="Proteomes" id="UP000673552">
    <property type="component" value="Unassembled WGS sequence"/>
</dbReference>
<evidence type="ECO:0000256" key="1">
    <source>
        <dbReference type="SAM" id="MobiDB-lite"/>
    </source>
</evidence>
<dbReference type="KEGG" id="lmat:92513000"/>
<feature type="region of interest" description="Disordered" evidence="1">
    <location>
        <begin position="332"/>
        <end position="355"/>
    </location>
</feature>
<protein>
    <recommendedName>
        <fullName evidence="4">5'a2rel-related protein</fullName>
    </recommendedName>
</protein>
<dbReference type="EMBL" id="JAFEUZ010000022">
    <property type="protein sequence ID" value="KAG5479081.1"/>
    <property type="molecule type" value="Genomic_DNA"/>
</dbReference>
<evidence type="ECO:0000313" key="3">
    <source>
        <dbReference type="Proteomes" id="UP000673552"/>
    </source>
</evidence>
<feature type="region of interest" description="Disordered" evidence="1">
    <location>
        <begin position="602"/>
        <end position="646"/>
    </location>
</feature>
<comment type="caution">
    <text evidence="2">The sequence shown here is derived from an EMBL/GenBank/DDBJ whole genome shotgun (WGS) entry which is preliminary data.</text>
</comment>
<reference evidence="3" key="2">
    <citation type="journal article" date="2021" name="Sci. Data">
        <title>Chromosome-scale genome sequencing, assembly and annotation of six genomes from subfamily Leishmaniinae.</title>
        <authorList>
            <person name="Almutairi H."/>
            <person name="Urbaniak M.D."/>
            <person name="Bates M.D."/>
            <person name="Jariyapan N."/>
            <person name="Kwakye-Nuako G."/>
            <person name="Thomaz Soccol V."/>
            <person name="Al-Salem W.S."/>
            <person name="Dillon R.J."/>
            <person name="Bates P.A."/>
            <person name="Gatherer D."/>
        </authorList>
    </citation>
    <scope>NUCLEOTIDE SEQUENCE [LARGE SCALE GENOMIC DNA]</scope>
</reference>
<dbReference type="RefSeq" id="XP_067178800.1">
    <property type="nucleotide sequence ID" value="XM_067320488.1"/>
</dbReference>
<keyword evidence="3" id="KW-1185">Reference proteome</keyword>
<feature type="region of interest" description="Disordered" evidence="1">
    <location>
        <begin position="927"/>
        <end position="977"/>
    </location>
</feature>
<feature type="region of interest" description="Disordered" evidence="1">
    <location>
        <begin position="1186"/>
        <end position="1228"/>
    </location>
</feature>
<feature type="region of interest" description="Disordered" evidence="1">
    <location>
        <begin position="1043"/>
        <end position="1069"/>
    </location>
</feature>
<dbReference type="GeneID" id="92513000"/>
<feature type="compositionally biased region" description="Low complexity" evidence="1">
    <location>
        <begin position="1313"/>
        <end position="1324"/>
    </location>
</feature>
<feature type="region of interest" description="Disordered" evidence="1">
    <location>
        <begin position="678"/>
        <end position="706"/>
    </location>
</feature>
<proteinExistence type="predicted"/>
<feature type="region of interest" description="Disordered" evidence="1">
    <location>
        <begin position="1253"/>
        <end position="1334"/>
    </location>
</feature>
<evidence type="ECO:0008006" key="4">
    <source>
        <dbReference type="Google" id="ProtNLM"/>
    </source>
</evidence>
<feature type="region of interest" description="Disordered" evidence="1">
    <location>
        <begin position="379"/>
        <end position="454"/>
    </location>
</feature>
<feature type="compositionally biased region" description="Basic and acidic residues" evidence="1">
    <location>
        <begin position="382"/>
        <end position="398"/>
    </location>
</feature>
<reference evidence="3" key="1">
    <citation type="journal article" date="2021" name="Microbiol. Resour. Announc.">
        <title>LGAAP: Leishmaniinae Genome Assembly and Annotation Pipeline.</title>
        <authorList>
            <person name="Almutairi H."/>
            <person name="Urbaniak M.D."/>
            <person name="Bates M.D."/>
            <person name="Jariyapan N."/>
            <person name="Kwakye-Nuako G."/>
            <person name="Thomaz-Soccol V."/>
            <person name="Al-Salem W.S."/>
            <person name="Dillon R.J."/>
            <person name="Bates P.A."/>
            <person name="Gatherer D."/>
        </authorList>
    </citation>
    <scope>NUCLEOTIDE SEQUENCE [LARGE SCALE GENOMIC DNA]</scope>
</reference>
<name>A0A836HJI0_9TRYP</name>
<sequence length="1443" mass="147912">MTDIAIGSSSSSSSSGSSAAGRGTKLLGDAVGLDGTDGGSERHDARCSATRSRGGVGGDSSGPKQMAVGESGSAPSLSEGKRTHRPPPPNARAAGSPQRQAIGELVGALPSRESILPVRTAPSSDGASRPAAESERTSGGVGERRPQASLLEGDARAGGPTAVAGGAPATRWLEGRMHLMCHAFAGTERSSPLRGTAQTELAPGSAERNAATEVSPGTGARGARCGPLGMLVLGPLSGDGARGVMDTRPHCDRALRYARVKSSTSTLPLRSPDLASCASLSHAAGRRAPLSEAGVTSVASSDRYGRDEDHHRHCSRWGRSHSDHLAVGAADDDEGAARGSHGAPEVDGARPPLQAPALLHPPLLLAQTLPLACHRLRSNSDSARERRSCEAQRADETRQALGASRGSSTAPSPVASRCLGVRSPLSAPLSPQSTVGGPGGDEREDENGLARTRWRSTGPEMTELAARRLPVATPTEGAVGCRGSGGDGGAATVADGSPPPLPPAAWRASGRVALQAAASEAAAARTARVSMPPARGYVEGEESFVEISLRDSAARTQEVDVARRGAAPWVDRSRNAPQQQGRASGLWRRQGCVVRRAVGETAAPLSSSPVATHSPLRSAVQQVTERDDGHPPPSRRGDGRAAASPFTGGVNLVRWVPSSVGREVGLSGTLLTPPSVRKASGLRARVPPAHVRSTSITSTSGTASDGGGCEAPYMVAVPLVSLPHRTFPPFPEGGGSTVLSVVQSCAPGAPVSEAKRASARACRGEAAPPRSRVQLTMITSPDEGCGAGWAERELSLGGAARFGLDDKSTAAGWHEEGNAGEGFLLSHGDARRAGRAVALKHPYPLPGFSSGQRAPLPAHLAELAPRDAVLSSSARMAELDGAEDDREPLIKTHAWRPLTSLDVVPGDICWLDTLSDCQSRWCADEAHRRGQGPRGPRASQRPVAVAGAPSRRHGTAPAGCPRSDPRDRGPSTEPARLASFVPLAVGERTATTRRVGAAFDGVGGLLPGSPLTPGYAVVCGPRLLATRVLEARETLLGAPGAAAGATATGVHPSAPPGAPTPHGGSRAMPAVGAAGAAAASASGGVPSRSFPSLPRPAHAHAASAERSADVGAMPAAMADAAPWSLCLSGSPDAEEPRRRCAALLPQPARGQRHLHRQAGLSVRTPPYPVARRAPFGFAAGALGRAASAPAVQRSPDGRPRSCHLGTSPSAADASEPVRGTRRHQRVGRRLCHAAAEEGRSAAVWVRSSPAVAAPLKRPSTPLGPTARAPSAPHATSKDTAPGYHGGIPSPRHRSVIHPAGAGARASERMLSTAARRSGAGAGNADLSDGTPASRGIRESHAVARQRLLQEEAFHRRHIRMHEDHLFAVEVTELNYKRAVEYACQGSASGAVTAHPGFGEPPEALVTTDCDGEPLVGLQQVRRAQAALSAALSDLAKELAALSP</sequence>
<feature type="compositionally biased region" description="Basic and acidic residues" evidence="1">
    <location>
        <begin position="624"/>
        <end position="639"/>
    </location>
</feature>
<feature type="region of interest" description="Disordered" evidence="1">
    <location>
        <begin position="189"/>
        <end position="224"/>
    </location>
</feature>
<gene>
    <name evidence="2" type="ORF">LSCM1_02928</name>
</gene>
<feature type="region of interest" description="Disordered" evidence="1">
    <location>
        <begin position="299"/>
        <end position="319"/>
    </location>
</feature>